<dbReference type="GO" id="GO:0005886">
    <property type="term" value="C:plasma membrane"/>
    <property type="evidence" value="ECO:0007669"/>
    <property type="project" value="TreeGrafter"/>
</dbReference>
<feature type="transmembrane region" description="Helical" evidence="7">
    <location>
        <begin position="128"/>
        <end position="149"/>
    </location>
</feature>
<keyword evidence="9" id="KW-1185">Reference proteome</keyword>
<evidence type="ECO:0000256" key="2">
    <source>
        <dbReference type="ARBA" id="ARBA00022692"/>
    </source>
</evidence>
<keyword evidence="3" id="KW-0133">Cell shape</keyword>
<feature type="transmembrane region" description="Helical" evidence="7">
    <location>
        <begin position="60"/>
        <end position="77"/>
    </location>
</feature>
<reference evidence="8 9" key="1">
    <citation type="submission" date="2019-07" db="EMBL/GenBank/DDBJ databases">
        <title>Whole genome shotgun sequence of Pseudonocardia asaccharolytica NBRC 16224.</title>
        <authorList>
            <person name="Hosoyama A."/>
            <person name="Uohara A."/>
            <person name="Ohji S."/>
            <person name="Ichikawa N."/>
        </authorList>
    </citation>
    <scope>NUCLEOTIDE SEQUENCE [LARGE SCALE GENOMIC DNA]</scope>
    <source>
        <strain evidence="8 9">NBRC 16224</strain>
    </source>
</reference>
<keyword evidence="8" id="KW-0132">Cell division</keyword>
<dbReference type="InterPro" id="IPR001182">
    <property type="entry name" value="FtsW/RodA"/>
</dbReference>
<dbReference type="EMBL" id="BJVI01000002">
    <property type="protein sequence ID" value="GEL16416.1"/>
    <property type="molecule type" value="Genomic_DNA"/>
</dbReference>
<evidence type="ECO:0000256" key="1">
    <source>
        <dbReference type="ARBA" id="ARBA00004141"/>
    </source>
</evidence>
<dbReference type="GO" id="GO:0015648">
    <property type="term" value="F:lipid-linked peptidoglycan transporter activity"/>
    <property type="evidence" value="ECO:0007669"/>
    <property type="project" value="TreeGrafter"/>
</dbReference>
<feature type="transmembrane region" description="Helical" evidence="7">
    <location>
        <begin position="283"/>
        <end position="302"/>
    </location>
</feature>
<comment type="subcellular location">
    <subcellularLocation>
        <location evidence="1">Membrane</location>
        <topology evidence="1">Multi-pass membrane protein</topology>
    </subcellularLocation>
</comment>
<feature type="transmembrane region" description="Helical" evidence="7">
    <location>
        <begin position="400"/>
        <end position="421"/>
    </location>
</feature>
<feature type="transmembrane region" description="Helical" evidence="7">
    <location>
        <begin position="158"/>
        <end position="176"/>
    </location>
</feature>
<keyword evidence="8" id="KW-0131">Cell cycle</keyword>
<feature type="transmembrane region" description="Helical" evidence="7">
    <location>
        <begin position="367"/>
        <end position="388"/>
    </location>
</feature>
<feature type="transmembrane region" description="Helical" evidence="7">
    <location>
        <begin position="260"/>
        <end position="276"/>
    </location>
</feature>
<evidence type="ECO:0000256" key="3">
    <source>
        <dbReference type="ARBA" id="ARBA00022960"/>
    </source>
</evidence>
<feature type="region of interest" description="Disordered" evidence="6">
    <location>
        <begin position="463"/>
        <end position="492"/>
    </location>
</feature>
<feature type="region of interest" description="Disordered" evidence="6">
    <location>
        <begin position="1"/>
        <end position="22"/>
    </location>
</feature>
<accession>A0A511CV20</accession>
<feature type="transmembrane region" description="Helical" evidence="7">
    <location>
        <begin position="29"/>
        <end position="48"/>
    </location>
</feature>
<dbReference type="Proteomes" id="UP000321328">
    <property type="component" value="Unassembled WGS sequence"/>
</dbReference>
<keyword evidence="2 7" id="KW-0812">Transmembrane</keyword>
<proteinExistence type="predicted"/>
<dbReference type="RefSeq" id="WP_028928724.1">
    <property type="nucleotide sequence ID" value="NZ_AUII01000002.1"/>
</dbReference>
<keyword evidence="4 7" id="KW-1133">Transmembrane helix</keyword>
<evidence type="ECO:0000313" key="9">
    <source>
        <dbReference type="Proteomes" id="UP000321328"/>
    </source>
</evidence>
<feature type="transmembrane region" description="Helical" evidence="7">
    <location>
        <begin position="433"/>
        <end position="454"/>
    </location>
</feature>
<evidence type="ECO:0000313" key="8">
    <source>
        <dbReference type="EMBL" id="GEL16416.1"/>
    </source>
</evidence>
<evidence type="ECO:0000256" key="5">
    <source>
        <dbReference type="ARBA" id="ARBA00023136"/>
    </source>
</evidence>
<dbReference type="GO" id="GO:0051301">
    <property type="term" value="P:cell division"/>
    <property type="evidence" value="ECO:0007669"/>
    <property type="project" value="UniProtKB-KW"/>
</dbReference>
<evidence type="ECO:0000256" key="6">
    <source>
        <dbReference type="SAM" id="MobiDB-lite"/>
    </source>
</evidence>
<dbReference type="PANTHER" id="PTHR30474">
    <property type="entry name" value="CELL CYCLE PROTEIN"/>
    <property type="match status" value="1"/>
</dbReference>
<dbReference type="GO" id="GO:0032153">
    <property type="term" value="C:cell division site"/>
    <property type="evidence" value="ECO:0007669"/>
    <property type="project" value="TreeGrafter"/>
</dbReference>
<dbReference type="PANTHER" id="PTHR30474:SF3">
    <property type="entry name" value="PEPTIDOGLYCAN GLYCOSYLTRANSFERASE RODA"/>
    <property type="match status" value="1"/>
</dbReference>
<dbReference type="GO" id="GO:0008360">
    <property type="term" value="P:regulation of cell shape"/>
    <property type="evidence" value="ECO:0007669"/>
    <property type="project" value="UniProtKB-KW"/>
</dbReference>
<organism evidence="8 9">
    <name type="scientific">Pseudonocardia asaccharolytica DSM 44247 = NBRC 16224</name>
    <dbReference type="NCBI Taxonomy" id="1123024"/>
    <lineage>
        <taxon>Bacteria</taxon>
        <taxon>Bacillati</taxon>
        <taxon>Actinomycetota</taxon>
        <taxon>Actinomycetes</taxon>
        <taxon>Pseudonocardiales</taxon>
        <taxon>Pseudonocardiaceae</taxon>
        <taxon>Pseudonocardia</taxon>
    </lineage>
</organism>
<name>A0A511CV20_9PSEU</name>
<gene>
    <name evidence="8" type="primary">ftsW</name>
    <name evidence="8" type="ORF">PA7_02530</name>
</gene>
<protein>
    <submittedName>
        <fullName evidence="8">Cell division protein FtsW</fullName>
    </submittedName>
</protein>
<dbReference type="Pfam" id="PF01098">
    <property type="entry name" value="FTSW_RODA_SPOVE"/>
    <property type="match status" value="1"/>
</dbReference>
<feature type="transmembrane region" description="Helical" evidence="7">
    <location>
        <begin position="196"/>
        <end position="216"/>
    </location>
</feature>
<dbReference type="STRING" id="1123024.GCA_000423625_00505"/>
<comment type="caution">
    <text evidence="8">The sequence shown here is derived from an EMBL/GenBank/DDBJ whole genome shotgun (WGS) entry which is preliminary data.</text>
</comment>
<sequence>MAAPGNSVGSAQAQAPDTPAPSPLPTGRGIELVLLAFAAVLVTGALALVEANQEQELTRALLYVGAAYLGLFTAAHLAVRRWAPYADPLILPSVALLNGLGLVMIHRLDLASSDRAALLGSDAPSALLGRQVAWTTIGLALFVAVLAIVRDHRVLSRYAYTAGFAGLILLALPGLLPSSISEVNGAKLWIRFGGVGLQPGEFAKILLIVFFAAFLVQKRELFSTAGRRVLGMELPRARDLAPLLVAWGLSVGVLVFERDLGTSLLFFGIVLVLLYAATERVSWLIIGLSFFVAGSVIAYNLFNHVRVRVQIWLDPFADFSGSGYQIGQALFGLGTGGVGGTGLGAGRPDLVPYAESDFIWSSLGEELGLIGLAAILIVYLVLITRGLRSALAVRDSFGKLLATGLSFAMAMQIFVVIGGVTKLIPLTGLTLPFLSYGGSSLVANYALVALLLRISNAARAPLTRRPAHPQPPLAEASTELVQRPASGQAGRP</sequence>
<evidence type="ECO:0000256" key="4">
    <source>
        <dbReference type="ARBA" id="ARBA00022989"/>
    </source>
</evidence>
<dbReference type="OrthoDB" id="9812661at2"/>
<dbReference type="AlphaFoldDB" id="A0A511CV20"/>
<evidence type="ECO:0000256" key="7">
    <source>
        <dbReference type="SAM" id="Phobius"/>
    </source>
</evidence>
<keyword evidence="5 7" id="KW-0472">Membrane</keyword>